<dbReference type="Proteomes" id="UP000054837">
    <property type="component" value="Unassembled WGS sequence"/>
</dbReference>
<accession>A0A0W8IAW9</accession>
<organism evidence="1 2">
    <name type="scientific">Serinicoccus chungangensis</name>
    <dbReference type="NCBI Taxonomy" id="767452"/>
    <lineage>
        <taxon>Bacteria</taxon>
        <taxon>Bacillati</taxon>
        <taxon>Actinomycetota</taxon>
        <taxon>Actinomycetes</taxon>
        <taxon>Micrococcales</taxon>
        <taxon>Ornithinimicrobiaceae</taxon>
        <taxon>Serinicoccus</taxon>
    </lineage>
</organism>
<sequence length="74" mass="8067">MQLLPAVEDFELEVYSAAEQHDWGDQIIEQLTIARREWSTALAALSSGDESLADEHAAEALTHLDAALTVDCPS</sequence>
<keyword evidence="2" id="KW-1185">Reference proteome</keyword>
<comment type="caution">
    <text evidence="1">The sequence shown here is derived from an EMBL/GenBank/DDBJ whole genome shotgun (WGS) entry which is preliminary data.</text>
</comment>
<evidence type="ECO:0000313" key="1">
    <source>
        <dbReference type="EMBL" id="KUG57116.1"/>
    </source>
</evidence>
<name>A0A0W8IAW9_9MICO</name>
<evidence type="ECO:0000313" key="2">
    <source>
        <dbReference type="Proteomes" id="UP000054837"/>
    </source>
</evidence>
<gene>
    <name evidence="1" type="ORF">AVL62_15090</name>
</gene>
<reference evidence="1 2" key="1">
    <citation type="submission" date="2015-12" db="EMBL/GenBank/DDBJ databases">
        <title>Serinicoccus chungangenesis strain CD08_5 genome sequencing and assembly.</title>
        <authorList>
            <person name="Chander A.M."/>
            <person name="Kaur G."/>
            <person name="Nair G.R."/>
            <person name="Dhawan D.K."/>
            <person name="Kochhar R.K."/>
            <person name="Mayilraj S."/>
            <person name="Bhadada S.K."/>
        </authorList>
    </citation>
    <scope>NUCLEOTIDE SEQUENCE [LARGE SCALE GENOMIC DNA]</scope>
    <source>
        <strain evidence="1 2">CD08_5</strain>
    </source>
</reference>
<dbReference type="AlphaFoldDB" id="A0A0W8IAW9"/>
<proteinExistence type="predicted"/>
<protein>
    <submittedName>
        <fullName evidence="1">Uncharacterized protein</fullName>
    </submittedName>
</protein>
<dbReference type="EMBL" id="LQBL01000008">
    <property type="protein sequence ID" value="KUG57116.1"/>
    <property type="molecule type" value="Genomic_DNA"/>
</dbReference>